<keyword evidence="4" id="KW-0812">Transmembrane</keyword>
<dbReference type="PANTHER" id="PTHR43280">
    <property type="entry name" value="ARAC-FAMILY TRANSCRIPTIONAL REGULATOR"/>
    <property type="match status" value="1"/>
</dbReference>
<dbReference type="EMBL" id="DVJN01000192">
    <property type="protein sequence ID" value="HIS93328.1"/>
    <property type="molecule type" value="Genomic_DNA"/>
</dbReference>
<dbReference type="Gene3D" id="1.10.10.60">
    <property type="entry name" value="Homeodomain-like"/>
    <property type="match status" value="2"/>
</dbReference>
<accession>A0A9D1K7W1</accession>
<keyword evidence="2" id="KW-0238">DNA-binding</keyword>
<evidence type="ECO:0000256" key="1">
    <source>
        <dbReference type="ARBA" id="ARBA00023015"/>
    </source>
</evidence>
<dbReference type="InterPro" id="IPR018062">
    <property type="entry name" value="HTH_AraC-typ_CS"/>
</dbReference>
<dbReference type="SMART" id="SM00342">
    <property type="entry name" value="HTH_ARAC"/>
    <property type="match status" value="1"/>
</dbReference>
<evidence type="ECO:0000259" key="5">
    <source>
        <dbReference type="PROSITE" id="PS01124"/>
    </source>
</evidence>
<dbReference type="AlphaFoldDB" id="A0A9D1K7W1"/>
<reference evidence="6" key="2">
    <citation type="journal article" date="2021" name="PeerJ">
        <title>Extensive microbial diversity within the chicken gut microbiome revealed by metagenomics and culture.</title>
        <authorList>
            <person name="Gilroy R."/>
            <person name="Ravi A."/>
            <person name="Getino M."/>
            <person name="Pursley I."/>
            <person name="Horton D.L."/>
            <person name="Alikhan N.F."/>
            <person name="Baker D."/>
            <person name="Gharbi K."/>
            <person name="Hall N."/>
            <person name="Watson M."/>
            <person name="Adriaenssens E.M."/>
            <person name="Foster-Nyarko E."/>
            <person name="Jarju S."/>
            <person name="Secka A."/>
            <person name="Antonio M."/>
            <person name="Oren A."/>
            <person name="Chaudhuri R.R."/>
            <person name="La Ragione R."/>
            <person name="Hildebrand F."/>
            <person name="Pallen M.J."/>
        </authorList>
    </citation>
    <scope>NUCLEOTIDE SEQUENCE</scope>
    <source>
        <strain evidence="6">13766</strain>
    </source>
</reference>
<dbReference type="InterPro" id="IPR009057">
    <property type="entry name" value="Homeodomain-like_sf"/>
</dbReference>
<evidence type="ECO:0000313" key="7">
    <source>
        <dbReference type="Proteomes" id="UP000824140"/>
    </source>
</evidence>
<dbReference type="SUPFAM" id="SSF46689">
    <property type="entry name" value="Homeodomain-like"/>
    <property type="match status" value="1"/>
</dbReference>
<gene>
    <name evidence="6" type="ORF">IAA84_09960</name>
</gene>
<reference evidence="6" key="1">
    <citation type="submission" date="2020-10" db="EMBL/GenBank/DDBJ databases">
        <authorList>
            <person name="Gilroy R."/>
        </authorList>
    </citation>
    <scope>NUCLEOTIDE SEQUENCE</scope>
    <source>
        <strain evidence="6">13766</strain>
    </source>
</reference>
<sequence length="748" mass="83858">MLRRYWRQICITVVLLGTLMVSVWFAARSSVENYIVNVNRMTMQSTVEQVNDMVDDIHRMTYQLARSSLLGVIRRSEDIFAPSNIIHTLKYQWEMENFGVYNNMVAANYTVFLKSGYVIMPGAGQDFASFARMFSDAEYPAGYDVQTFAEKLKNAHNTFLSRMQFSLGNELSNLEVLPYVIWSGNNFQDRSAAILTLVDAAKFDDMLAQALTAETSVLCVCDETNQVIASGRPLTSSEKERISSANASSASGVRYYSSETRVPHWRLVLLASDQEVAVALRQFDILIQALCVFCLAIVACLTVVFLLKNRRVLVSIYSMMDADKAAGTYNTDVYASIHYGIRVMMEDKALMQARLKEQESVLREVYINNLLKGESAHGEAPPGVLQELGLYAPDFSCRVAVLTMAAEDVKNLPEREIQGLKNIILETVRLFSREILPCTTSRYEVALIVRTNGMDEAQSLALVENLYQALMSVLRENRALRVSISLGAQHMGEGAAALSYSEARSVLMNASFGESAPGVLCYARREDAGTYYYPPEVEMQFINAIRAGNRAAVEQVIAELFDRNIAKNVDYEITLAFLYDFYGSVLKMPPATGKPAAVQGEILRYFQQCSHEIGTIGFQKRFAELVYRLADSYAEIKKSHNSAVVEKVRAYVEENYASADLTLYGVAEECKLSSGYLSALFREQTGMAFSDFLTLTRMNRAKELLAEADLPIHEIARRTGYASSNVFCRAFKKYYGVSPMQMREGEQK</sequence>
<dbReference type="PROSITE" id="PS01124">
    <property type="entry name" value="HTH_ARAC_FAMILY_2"/>
    <property type="match status" value="1"/>
</dbReference>
<dbReference type="InterPro" id="IPR020449">
    <property type="entry name" value="Tscrpt_reg_AraC-type_HTH"/>
</dbReference>
<keyword evidence="4" id="KW-1133">Transmembrane helix</keyword>
<keyword evidence="1" id="KW-0805">Transcription regulation</keyword>
<feature type="transmembrane region" description="Helical" evidence="4">
    <location>
        <begin position="285"/>
        <end position="307"/>
    </location>
</feature>
<dbReference type="Pfam" id="PF12833">
    <property type="entry name" value="HTH_18"/>
    <property type="match status" value="1"/>
</dbReference>
<dbReference type="GO" id="GO:0003700">
    <property type="term" value="F:DNA-binding transcription factor activity"/>
    <property type="evidence" value="ECO:0007669"/>
    <property type="project" value="InterPro"/>
</dbReference>
<proteinExistence type="predicted"/>
<dbReference type="GO" id="GO:0043565">
    <property type="term" value="F:sequence-specific DNA binding"/>
    <property type="evidence" value="ECO:0007669"/>
    <property type="project" value="InterPro"/>
</dbReference>
<dbReference type="InterPro" id="IPR018060">
    <property type="entry name" value="HTH_AraC"/>
</dbReference>
<evidence type="ECO:0000256" key="2">
    <source>
        <dbReference type="ARBA" id="ARBA00023125"/>
    </source>
</evidence>
<protein>
    <submittedName>
        <fullName evidence="6">Helix-turn-helix transcriptional regulator</fullName>
    </submittedName>
</protein>
<comment type="caution">
    <text evidence="6">The sequence shown here is derived from an EMBL/GenBank/DDBJ whole genome shotgun (WGS) entry which is preliminary data.</text>
</comment>
<keyword evidence="4" id="KW-0472">Membrane</keyword>
<feature type="domain" description="HTH araC/xylS-type" evidence="5">
    <location>
        <begin position="646"/>
        <end position="745"/>
    </location>
</feature>
<evidence type="ECO:0000256" key="4">
    <source>
        <dbReference type="SAM" id="Phobius"/>
    </source>
</evidence>
<name>A0A9D1K7W1_9FIRM</name>
<dbReference type="PRINTS" id="PR00032">
    <property type="entry name" value="HTHARAC"/>
</dbReference>
<dbReference type="PANTHER" id="PTHR43280:SF10">
    <property type="entry name" value="REGULATORY PROTEIN POCR"/>
    <property type="match status" value="1"/>
</dbReference>
<evidence type="ECO:0000256" key="3">
    <source>
        <dbReference type="ARBA" id="ARBA00023163"/>
    </source>
</evidence>
<dbReference type="PROSITE" id="PS00041">
    <property type="entry name" value="HTH_ARAC_FAMILY_1"/>
    <property type="match status" value="1"/>
</dbReference>
<keyword evidence="3" id="KW-0804">Transcription</keyword>
<evidence type="ECO:0000313" key="6">
    <source>
        <dbReference type="EMBL" id="HIS93328.1"/>
    </source>
</evidence>
<dbReference type="Proteomes" id="UP000824140">
    <property type="component" value="Unassembled WGS sequence"/>
</dbReference>
<organism evidence="6 7">
    <name type="scientific">Candidatus Alectryocaccomicrobium excrementavium</name>
    <dbReference type="NCBI Taxonomy" id="2840668"/>
    <lineage>
        <taxon>Bacteria</taxon>
        <taxon>Bacillati</taxon>
        <taxon>Bacillota</taxon>
        <taxon>Clostridia</taxon>
        <taxon>Candidatus Alectryocaccomicrobium</taxon>
    </lineage>
</organism>